<dbReference type="InterPro" id="IPR001611">
    <property type="entry name" value="Leu-rich_rpt"/>
</dbReference>
<evidence type="ECO:0000313" key="6">
    <source>
        <dbReference type="EnsemblMetazoa" id="XP_006559305"/>
    </source>
</evidence>
<dbReference type="PROSITE" id="PS51450">
    <property type="entry name" value="LRR"/>
    <property type="match status" value="1"/>
</dbReference>
<dbReference type="RefSeq" id="XP_006559305.1">
    <property type="nucleotide sequence ID" value="XM_006559242.3"/>
</dbReference>
<proteinExistence type="predicted"/>
<dbReference type="InterPro" id="IPR025875">
    <property type="entry name" value="Leu-rich_rpt_4"/>
</dbReference>
<dbReference type="SMART" id="SM00369">
    <property type="entry name" value="LRR_TYP"/>
    <property type="match status" value="6"/>
</dbReference>
<dbReference type="Pfam" id="PF23598">
    <property type="entry name" value="LRR_14"/>
    <property type="match status" value="1"/>
</dbReference>
<keyword evidence="7" id="KW-1185">Reference proteome</keyword>
<accession>A0A7M7GLL7</accession>
<dbReference type="FunFam" id="3.80.10.10:FF:000034">
    <property type="entry name" value="Ras suppressor protein 1"/>
    <property type="match status" value="1"/>
</dbReference>
<evidence type="ECO:0000259" key="5">
    <source>
        <dbReference type="Pfam" id="PF23598"/>
    </source>
</evidence>
<dbReference type="InterPro" id="IPR050216">
    <property type="entry name" value="LRR_domain-containing"/>
</dbReference>
<gene>
    <name evidence="8" type="primary">LOC412148</name>
</gene>
<dbReference type="CTD" id="34774"/>
<reference evidence="8" key="2">
    <citation type="submission" date="2025-04" db="UniProtKB">
        <authorList>
            <consortium name="RefSeq"/>
        </authorList>
    </citation>
    <scope>IDENTIFICATION</scope>
    <source>
        <strain evidence="8">DH4</strain>
        <tissue evidence="8">Whole body</tissue>
    </source>
</reference>
<evidence type="ECO:0000313" key="8">
    <source>
        <dbReference type="RefSeq" id="XP_006559305.1"/>
    </source>
</evidence>
<feature type="domain" description="Disease resistance R13L4/SHOC-2-like LRR" evidence="5">
    <location>
        <begin position="150"/>
        <end position="246"/>
    </location>
</feature>
<feature type="transmembrane region" description="Helical" evidence="4">
    <location>
        <begin position="78"/>
        <end position="95"/>
    </location>
</feature>
<accession>A0A8B6YSZ6</accession>
<evidence type="ECO:0000256" key="3">
    <source>
        <dbReference type="SAM" id="MobiDB-lite"/>
    </source>
</evidence>
<dbReference type="InterPro" id="IPR032675">
    <property type="entry name" value="LRR_dom_sf"/>
</dbReference>
<evidence type="ECO:0000256" key="2">
    <source>
        <dbReference type="ARBA" id="ARBA00022737"/>
    </source>
</evidence>
<dbReference type="PANTHER" id="PTHR48051">
    <property type="match status" value="1"/>
</dbReference>
<dbReference type="SMART" id="SM00364">
    <property type="entry name" value="LRR_BAC"/>
    <property type="match status" value="4"/>
</dbReference>
<dbReference type="PANTHER" id="PTHR48051:SF1">
    <property type="entry name" value="RAS SUPPRESSOR PROTEIN 1"/>
    <property type="match status" value="1"/>
</dbReference>
<dbReference type="GO" id="GO:0005737">
    <property type="term" value="C:cytoplasm"/>
    <property type="evidence" value="ECO:0007669"/>
    <property type="project" value="TreeGrafter"/>
</dbReference>
<dbReference type="KEGG" id="ame:412148"/>
<dbReference type="InterPro" id="IPR003591">
    <property type="entry name" value="Leu-rich_rpt_typical-subtyp"/>
</dbReference>
<dbReference type="GeneID" id="412148"/>
<keyword evidence="4" id="KW-0812">Transmembrane</keyword>
<dbReference type="Proteomes" id="UP000005203">
    <property type="component" value="Linkage group LG12"/>
</dbReference>
<reference evidence="6" key="1">
    <citation type="submission" date="2021-01" db="UniProtKB">
        <authorList>
            <consortium name="EnsemblMetazoa"/>
        </authorList>
    </citation>
    <scope>IDENTIFICATION</scope>
    <source>
        <strain evidence="6">DH4</strain>
    </source>
</reference>
<keyword evidence="4" id="KW-0472">Membrane</keyword>
<feature type="region of interest" description="Disordered" evidence="3">
    <location>
        <begin position="291"/>
        <end position="314"/>
    </location>
</feature>
<dbReference type="SUPFAM" id="SSF52058">
    <property type="entry name" value="L domain-like"/>
    <property type="match status" value="1"/>
</dbReference>
<evidence type="ECO:0000313" key="7">
    <source>
        <dbReference type="Proteomes" id="UP000005203"/>
    </source>
</evidence>
<dbReference type="InterPro" id="IPR055414">
    <property type="entry name" value="LRR_R13L4/SHOC2-like"/>
</dbReference>
<dbReference type="AlphaFoldDB" id="A0A7M7GLL7"/>
<keyword evidence="1" id="KW-0433">Leucine-rich repeat</keyword>
<evidence type="ECO:0000256" key="4">
    <source>
        <dbReference type="SAM" id="Phobius"/>
    </source>
</evidence>
<dbReference type="OrthoDB" id="676979at2759"/>
<keyword evidence="4" id="KW-1133">Transmembrane helix</keyword>
<dbReference type="EnsemblMetazoa" id="XM_006559242">
    <property type="protein sequence ID" value="XP_006559305"/>
    <property type="gene ID" value="LOC412148"/>
</dbReference>
<organism evidence="6">
    <name type="scientific">Apis mellifera</name>
    <name type="common">Honeybee</name>
    <dbReference type="NCBI Taxonomy" id="7460"/>
    <lineage>
        <taxon>Eukaryota</taxon>
        <taxon>Metazoa</taxon>
        <taxon>Ecdysozoa</taxon>
        <taxon>Arthropoda</taxon>
        <taxon>Hexapoda</taxon>
        <taxon>Insecta</taxon>
        <taxon>Pterygota</taxon>
        <taxon>Neoptera</taxon>
        <taxon>Endopterygota</taxon>
        <taxon>Hymenoptera</taxon>
        <taxon>Apocrita</taxon>
        <taxon>Aculeata</taxon>
        <taxon>Apoidea</taxon>
        <taxon>Anthophila</taxon>
        <taxon>Apidae</taxon>
        <taxon>Apis</taxon>
    </lineage>
</organism>
<keyword evidence="2" id="KW-0677">Repeat</keyword>
<dbReference type="Pfam" id="PF12799">
    <property type="entry name" value="LRR_4"/>
    <property type="match status" value="1"/>
</dbReference>
<dbReference type="Gene3D" id="3.80.10.10">
    <property type="entry name" value="Ribonuclease Inhibitor"/>
    <property type="match status" value="2"/>
</dbReference>
<sequence>MCTIARAMNQAPVSCIPAGKMSKAKKVLDEAREIQNPELDLADKSISTFEEMPGLLNMINITRLTLSHNKIQGKFIKFFYIYIINYILYLNYFFFTAVPPGLANLVNLEILNLFNNHITELPISLSQMPKLRILNVGMNRLDVLPRGFGAFPVLEVLDLTYNNLSEKNLPGNFFMMETLRALYLADNDFEYLPPEIGQLKNLQILVLRENDLVELPKEIGELTRLRELHIQGNRLTVLPPEIGNLDLVSNKAVFRMEFNPWVTPIGDQLQVGISHVMDYIRSETYRYVYNRHQSAKGPPPPIENDKSKKISRVR</sequence>
<name>A0A7M7GLL7_APIME</name>
<protein>
    <submittedName>
        <fullName evidence="8">Ras suppressor protein 1 isoform X1</fullName>
    </submittedName>
</protein>
<evidence type="ECO:0000256" key="1">
    <source>
        <dbReference type="ARBA" id="ARBA00022614"/>
    </source>
</evidence>